<feature type="region of interest" description="Disordered" evidence="1">
    <location>
        <begin position="1"/>
        <end position="187"/>
    </location>
</feature>
<keyword evidence="2" id="KW-1133">Transmembrane helix</keyword>
<dbReference type="Gene3D" id="3.60.40.10">
    <property type="entry name" value="PPM-type phosphatase domain"/>
    <property type="match status" value="1"/>
</dbReference>
<dbReference type="Proteomes" id="UP000029074">
    <property type="component" value="Unassembled WGS sequence"/>
</dbReference>
<protein>
    <submittedName>
        <fullName evidence="4">Phosphoprotein phosphatase</fullName>
        <ecNumber evidence="4">3.1.3.16</ecNumber>
    </submittedName>
</protein>
<dbReference type="InterPro" id="IPR001932">
    <property type="entry name" value="PPM-type_phosphatase-like_dom"/>
</dbReference>
<name>A0A087AMR1_9BIFI</name>
<gene>
    <name evidence="4" type="ORF">BGLCM_0081</name>
</gene>
<feature type="compositionally biased region" description="Polar residues" evidence="1">
    <location>
        <begin position="162"/>
        <end position="187"/>
    </location>
</feature>
<dbReference type="GO" id="GO:0004722">
    <property type="term" value="F:protein serine/threonine phosphatase activity"/>
    <property type="evidence" value="ECO:0007669"/>
    <property type="project" value="UniProtKB-EC"/>
</dbReference>
<dbReference type="SMART" id="SM00331">
    <property type="entry name" value="PP2C_SIG"/>
    <property type="match status" value="1"/>
</dbReference>
<feature type="region of interest" description="Disordered" evidence="1">
    <location>
        <begin position="464"/>
        <end position="537"/>
    </location>
</feature>
<evidence type="ECO:0000256" key="1">
    <source>
        <dbReference type="SAM" id="MobiDB-lite"/>
    </source>
</evidence>
<sequence length="779" mass="81978">MAQIPPFPDQSGSSRQSRRMRPVPQIPKSARRAADGDAGAEAVRAGAAANAGTNAAANATAANAAQSEEQRGMQDVQDATPTQPIAQHEAHAQYTAEEQDAVPTQPIAQHESQPEPQPDTALADSVPEPPEQPQSQAQAQLQQTAQSESSETSETSELTAQPAPSTQPDPSTEPDQSPSSSLHMYSSTVSDVGTVRSNNQDSSFAGEYLVAVCDGMGGHAGGDTASTIAVRSLAHIEQAHAEGDIARATHVMAASVLAAHDAIVGKAKRERKLAGMGTTVTAISLVSDHWIITHIGDSRAYLLRGGRLLRLTSDHSYVQHLIDTKRITEAEGRNHPQRNVVMRVLGDFDIDAHPDVAIRKAQAGDRLLLCSDGLYGVLGDATLKETLEHFADPQECAQHLVSMALRAGSTDNVTAVIADAVLSLQEPSNDHEPSHEQIPLVGGAASAGLLAIADILNAPVASAPPLTEGKSSPAQRAAALTQNEDDEQSAHAEQQRIVLPSTVRESNDERPEQDTGEIPVVTKSDGRRTADPNDPDVAKAIRQEQVEQRKNDRSRRSRHRIIAAVVAFLIVAAAAVSAWFAYSWTQRQYYLAPNNGKVAIWQGVPTNLFGIGLSHPVETTNLEVAQLPSEWQDRLDSGITVNSYSDAVEHAQLIENQLHDWQAQQKKDSASKGSGSADSRGSSGSQEGSKDNSGNASKDDSKSSDSKDPSAEESSASPSPSSSGTSPAGSSSSKSPSPTPAAFKAVGSSILISAYPHIAIAPSHSATPPVLASTAGGRC</sequence>
<evidence type="ECO:0000313" key="4">
    <source>
        <dbReference type="EMBL" id="KFI60061.1"/>
    </source>
</evidence>
<evidence type="ECO:0000259" key="3">
    <source>
        <dbReference type="PROSITE" id="PS51746"/>
    </source>
</evidence>
<evidence type="ECO:0000313" key="5">
    <source>
        <dbReference type="Proteomes" id="UP000029074"/>
    </source>
</evidence>
<feature type="transmembrane region" description="Helical" evidence="2">
    <location>
        <begin position="561"/>
        <end position="582"/>
    </location>
</feature>
<dbReference type="CDD" id="cd00143">
    <property type="entry name" value="PP2Cc"/>
    <property type="match status" value="1"/>
</dbReference>
<comment type="caution">
    <text evidence="4">The sequence shown here is derived from an EMBL/GenBank/DDBJ whole genome shotgun (WGS) entry which is preliminary data.</text>
</comment>
<feature type="compositionally biased region" description="Low complexity" evidence="1">
    <location>
        <begin position="133"/>
        <end position="161"/>
    </location>
</feature>
<dbReference type="InterPro" id="IPR036457">
    <property type="entry name" value="PPM-type-like_dom_sf"/>
</dbReference>
<feature type="compositionally biased region" description="Low complexity" evidence="1">
    <location>
        <begin position="36"/>
        <end position="65"/>
    </location>
</feature>
<keyword evidence="2" id="KW-0812">Transmembrane</keyword>
<dbReference type="SMART" id="SM00332">
    <property type="entry name" value="PP2Cc"/>
    <property type="match status" value="1"/>
</dbReference>
<accession>A0A087AMR1</accession>
<keyword evidence="2" id="KW-0472">Membrane</keyword>
<dbReference type="EC" id="3.1.3.16" evidence="4"/>
<dbReference type="EMBL" id="JGYW01000001">
    <property type="protein sequence ID" value="KFI60061.1"/>
    <property type="molecule type" value="Genomic_DNA"/>
</dbReference>
<dbReference type="AlphaFoldDB" id="A0A087AMR1"/>
<feature type="compositionally biased region" description="Basic and acidic residues" evidence="1">
    <location>
        <begin position="697"/>
        <end position="710"/>
    </location>
</feature>
<keyword evidence="5" id="KW-1185">Reference proteome</keyword>
<dbReference type="SUPFAM" id="SSF81606">
    <property type="entry name" value="PP2C-like"/>
    <property type="match status" value="1"/>
</dbReference>
<proteinExistence type="predicted"/>
<feature type="compositionally biased region" description="Basic and acidic residues" evidence="1">
    <location>
        <begin position="524"/>
        <end position="537"/>
    </location>
</feature>
<feature type="compositionally biased region" description="Low complexity" evidence="1">
    <location>
        <begin position="671"/>
        <end position="696"/>
    </location>
</feature>
<feature type="region of interest" description="Disordered" evidence="1">
    <location>
        <begin position="662"/>
        <end position="742"/>
    </location>
</feature>
<dbReference type="PROSITE" id="PS51746">
    <property type="entry name" value="PPM_2"/>
    <property type="match status" value="1"/>
</dbReference>
<organism evidence="4 5">
    <name type="scientific">Bifidobacterium gallicum DSM 20093 = LMG 11596</name>
    <dbReference type="NCBI Taxonomy" id="561180"/>
    <lineage>
        <taxon>Bacteria</taxon>
        <taxon>Bacillati</taxon>
        <taxon>Actinomycetota</taxon>
        <taxon>Actinomycetes</taxon>
        <taxon>Bifidobacteriales</taxon>
        <taxon>Bifidobacteriaceae</taxon>
        <taxon>Bifidobacterium</taxon>
    </lineage>
</organism>
<dbReference type="PANTHER" id="PTHR47992">
    <property type="entry name" value="PROTEIN PHOSPHATASE"/>
    <property type="match status" value="1"/>
</dbReference>
<evidence type="ECO:0000256" key="2">
    <source>
        <dbReference type="SAM" id="Phobius"/>
    </source>
</evidence>
<keyword evidence="4" id="KW-0378">Hydrolase</keyword>
<dbReference type="InterPro" id="IPR015655">
    <property type="entry name" value="PP2C"/>
</dbReference>
<dbReference type="Pfam" id="PF00481">
    <property type="entry name" value="PP2C"/>
    <property type="match status" value="1"/>
</dbReference>
<feature type="domain" description="PPM-type phosphatase" evidence="3">
    <location>
        <begin position="185"/>
        <end position="420"/>
    </location>
</feature>
<feature type="compositionally biased region" description="Low complexity" evidence="1">
    <location>
        <begin position="712"/>
        <end position="736"/>
    </location>
</feature>
<reference evidence="4 5" key="1">
    <citation type="submission" date="2014-03" db="EMBL/GenBank/DDBJ databases">
        <title>Genomics of Bifidobacteria.</title>
        <authorList>
            <person name="Ventura M."/>
            <person name="Milani C."/>
            <person name="Lugli G.A."/>
        </authorList>
    </citation>
    <scope>NUCLEOTIDE SEQUENCE [LARGE SCALE GENOMIC DNA]</scope>
    <source>
        <strain evidence="4 5">LMG 11596</strain>
    </source>
</reference>